<evidence type="ECO:0000256" key="1">
    <source>
        <dbReference type="ARBA" id="ARBA00022490"/>
    </source>
</evidence>
<dbReference type="InterPro" id="IPR008207">
    <property type="entry name" value="Sig_transdc_His_kin_Hpt_dom"/>
</dbReference>
<comment type="subcellular location">
    <subcellularLocation>
        <location evidence="8">Cytoplasm</location>
        <location evidence="8">Cytosol</location>
    </subcellularLocation>
    <subcellularLocation>
        <location evidence="8">Nucleus</location>
    </subcellularLocation>
</comment>
<evidence type="ECO:0000256" key="5">
    <source>
        <dbReference type="ARBA" id="ARBA00023242"/>
    </source>
</evidence>
<evidence type="ECO:0000256" key="7">
    <source>
        <dbReference type="PROSITE-ProRule" id="PRU00110"/>
    </source>
</evidence>
<dbReference type="GO" id="GO:0080038">
    <property type="term" value="P:positive regulation of cytokinin-activated signaling pathway"/>
    <property type="evidence" value="ECO:0007669"/>
    <property type="project" value="UniProtKB-ARBA"/>
</dbReference>
<dbReference type="GO" id="GO:0000160">
    <property type="term" value="P:phosphorelay signal transduction system"/>
    <property type="evidence" value="ECO:0007669"/>
    <property type="project" value="UniProtKB-UniRule"/>
</dbReference>
<dbReference type="AlphaFoldDB" id="A0A6V7NP75"/>
<proteinExistence type="predicted"/>
<evidence type="ECO:0000259" key="9">
    <source>
        <dbReference type="PROSITE" id="PS50894"/>
    </source>
</evidence>
<dbReference type="GO" id="GO:0009736">
    <property type="term" value="P:cytokinin-activated signaling pathway"/>
    <property type="evidence" value="ECO:0007669"/>
    <property type="project" value="UniProtKB-KW"/>
</dbReference>
<dbReference type="PANTHER" id="PTHR28242:SF52">
    <property type="entry name" value="PHOSPHORELAY INTERMEDIATE PROTEIN YPD1"/>
    <property type="match status" value="1"/>
</dbReference>
<protein>
    <recommendedName>
        <fullName evidence="8">Histidine-containing phosphotransfer protein</fullName>
    </recommendedName>
</protein>
<dbReference type="InterPro" id="IPR045871">
    <property type="entry name" value="AHP1-5/YPD1"/>
</dbReference>
<sequence length="158" mass="18091">MEVSRLQRRYVDFTSALYHEGFMDAQFTELQHLQDENNPNFVSEVVSLFFEDSERLLNELSRTLDQQIVDFRKVDAHVHQLKGSSASIGAQRVKNVCLAFRSCCDENNLEGKLPILVFNKSFFGPTTLIKQECYLVKNKLDALFRLEQQILAAGGPCQ</sequence>
<evidence type="ECO:0000256" key="3">
    <source>
        <dbReference type="ARBA" id="ARBA00022864"/>
    </source>
</evidence>
<dbReference type="Pfam" id="PF01627">
    <property type="entry name" value="Hpt"/>
    <property type="match status" value="1"/>
</dbReference>
<keyword evidence="7" id="KW-0597">Phosphoprotein</keyword>
<keyword evidence="4 8" id="KW-0902">Two-component regulatory system</keyword>
<dbReference type="GO" id="GO:0043424">
    <property type="term" value="F:protein histidine kinase binding"/>
    <property type="evidence" value="ECO:0007669"/>
    <property type="project" value="UniProtKB-UniRule"/>
</dbReference>
<keyword evidence="3 8" id="KW-0932">Cytokinin signaling pathway</keyword>
<keyword evidence="5" id="KW-0539">Nucleus</keyword>
<dbReference type="GO" id="GO:0009927">
    <property type="term" value="F:histidine phosphotransfer kinase activity"/>
    <property type="evidence" value="ECO:0007669"/>
    <property type="project" value="UniProtKB-UniRule"/>
</dbReference>
<dbReference type="EMBL" id="LR862140">
    <property type="protein sequence ID" value="CAD1820420.1"/>
    <property type="molecule type" value="Genomic_DNA"/>
</dbReference>
<evidence type="ECO:0000256" key="8">
    <source>
        <dbReference type="RuleBase" id="RU369004"/>
    </source>
</evidence>
<keyword evidence="2" id="KW-0716">Sensory transduction</keyword>
<evidence type="ECO:0000313" key="10">
    <source>
        <dbReference type="EMBL" id="CAD1820420.1"/>
    </source>
</evidence>
<evidence type="ECO:0000256" key="4">
    <source>
        <dbReference type="ARBA" id="ARBA00023012"/>
    </source>
</evidence>
<dbReference type="GO" id="GO:0005634">
    <property type="term" value="C:nucleus"/>
    <property type="evidence" value="ECO:0007669"/>
    <property type="project" value="UniProtKB-SubCell"/>
</dbReference>
<dbReference type="GO" id="GO:0005829">
    <property type="term" value="C:cytosol"/>
    <property type="evidence" value="ECO:0007669"/>
    <property type="project" value="UniProtKB-SubCell"/>
</dbReference>
<dbReference type="CDD" id="cd00088">
    <property type="entry name" value="HPT"/>
    <property type="match status" value="1"/>
</dbReference>
<name>A0A6V7NP75_ANACO</name>
<feature type="modified residue" description="Phosphohistidine" evidence="7">
    <location>
        <position position="79"/>
    </location>
</feature>
<dbReference type="SUPFAM" id="SSF47226">
    <property type="entry name" value="Histidine-containing phosphotransfer domain, HPT domain"/>
    <property type="match status" value="1"/>
</dbReference>
<reference evidence="10" key="1">
    <citation type="submission" date="2020-07" db="EMBL/GenBank/DDBJ databases">
        <authorList>
            <person name="Lin J."/>
        </authorList>
    </citation>
    <scope>NUCLEOTIDE SEQUENCE</scope>
</reference>
<dbReference type="InterPro" id="IPR036641">
    <property type="entry name" value="HPT_dom_sf"/>
</dbReference>
<feature type="domain" description="HPt" evidence="9">
    <location>
        <begin position="38"/>
        <end position="143"/>
    </location>
</feature>
<evidence type="ECO:0000256" key="2">
    <source>
        <dbReference type="ARBA" id="ARBA00022606"/>
    </source>
</evidence>
<gene>
    <name evidence="10" type="ORF">CB5_LOCUS3631</name>
</gene>
<organism evidence="10">
    <name type="scientific">Ananas comosus var. bracteatus</name>
    <name type="common">red pineapple</name>
    <dbReference type="NCBI Taxonomy" id="296719"/>
    <lineage>
        <taxon>Eukaryota</taxon>
        <taxon>Viridiplantae</taxon>
        <taxon>Streptophyta</taxon>
        <taxon>Embryophyta</taxon>
        <taxon>Tracheophyta</taxon>
        <taxon>Spermatophyta</taxon>
        <taxon>Magnoliopsida</taxon>
        <taxon>Liliopsida</taxon>
        <taxon>Poales</taxon>
        <taxon>Bromeliaceae</taxon>
        <taxon>Bromelioideae</taxon>
        <taxon>Ananas</taxon>
    </lineage>
</organism>
<accession>A0A6V7NP75</accession>
<evidence type="ECO:0000256" key="6">
    <source>
        <dbReference type="ARBA" id="ARBA00057097"/>
    </source>
</evidence>
<keyword evidence="1" id="KW-0963">Cytoplasm</keyword>
<dbReference type="PANTHER" id="PTHR28242">
    <property type="entry name" value="PHOSPHORELAY INTERMEDIATE PROTEIN YPD1"/>
    <property type="match status" value="1"/>
</dbReference>
<dbReference type="PROSITE" id="PS50894">
    <property type="entry name" value="HPT"/>
    <property type="match status" value="1"/>
</dbReference>
<comment type="function">
    <text evidence="6">Functions as a two-component phosphorelay mediators between cytokinin sensor histidine kinases and response regulators (B-type ARRs). Plays an important role in propagating cytokinin signal transduction through the multistep His-to-Asp phosphorelay. Functions as a positive regulator of the cytokinin signaling pathway. May play a regulatory role in salt and drought tolerance during plant development.</text>
</comment>
<comment type="domain">
    <text evidence="8">Histidine-containing phosphotransfer domain (HPt) contains an active histidine that mediates the phosphotransfer.</text>
</comment>
<dbReference type="Gene3D" id="1.20.120.160">
    <property type="entry name" value="HPT domain"/>
    <property type="match status" value="1"/>
</dbReference>
<dbReference type="FunFam" id="1.20.120.160:FF:000001">
    <property type="entry name" value="Histidine-containing phosphotransfer protein 1"/>
    <property type="match status" value="1"/>
</dbReference>